<name>A0A7Y3S237_9HYPH</name>
<evidence type="ECO:0000256" key="9">
    <source>
        <dbReference type="RuleBase" id="RU363032"/>
    </source>
</evidence>
<comment type="subcellular location">
    <subcellularLocation>
        <location evidence="1">Cell inner membrane</location>
        <topology evidence="1">Multi-pass membrane protein</topology>
    </subcellularLocation>
    <subcellularLocation>
        <location evidence="9">Cell membrane</location>
        <topology evidence="9">Multi-pass membrane protein</topology>
    </subcellularLocation>
</comment>
<keyword evidence="4" id="KW-1003">Cell membrane</keyword>
<evidence type="ECO:0000259" key="10">
    <source>
        <dbReference type="PROSITE" id="PS50928"/>
    </source>
</evidence>
<dbReference type="PROSITE" id="PS50928">
    <property type="entry name" value="ABC_TM1"/>
    <property type="match status" value="1"/>
</dbReference>
<dbReference type="SUPFAM" id="SSF161098">
    <property type="entry name" value="MetI-like"/>
    <property type="match status" value="1"/>
</dbReference>
<evidence type="ECO:0000256" key="1">
    <source>
        <dbReference type="ARBA" id="ARBA00004429"/>
    </source>
</evidence>
<evidence type="ECO:0000256" key="4">
    <source>
        <dbReference type="ARBA" id="ARBA00022475"/>
    </source>
</evidence>
<sequence length="224" mass="24503">MTLIDTFFNVDVFVGVFPALLRGVINTLLLGVLAICFGIPAGVVISLLRLYAPRPVRWLTIAFIDIFRAVPLLVVLILIYFALPFVGIRLSAWVSATLAFSLVMSAYSAEVFRSGIESIPKGQFEAAHALGLSFITTLRKIVLPQAIKLVIPPMTSNCVSMFKDTSLASAVALPELLKEANDAQAFFASPTPLIGAALIYLAFLWPMVRLVTYVEQRSKLQNSR</sequence>
<dbReference type="GO" id="GO:0022857">
    <property type="term" value="F:transmembrane transporter activity"/>
    <property type="evidence" value="ECO:0007669"/>
    <property type="project" value="InterPro"/>
</dbReference>
<feature type="transmembrane region" description="Helical" evidence="9">
    <location>
        <begin position="58"/>
        <end position="83"/>
    </location>
</feature>
<evidence type="ECO:0000256" key="2">
    <source>
        <dbReference type="ARBA" id="ARBA00010072"/>
    </source>
</evidence>
<dbReference type="Pfam" id="PF00528">
    <property type="entry name" value="BPD_transp_1"/>
    <property type="match status" value="1"/>
</dbReference>
<dbReference type="CDD" id="cd06261">
    <property type="entry name" value="TM_PBP2"/>
    <property type="match status" value="1"/>
</dbReference>
<dbReference type="GO" id="GO:0043190">
    <property type="term" value="C:ATP-binding cassette (ABC) transporter complex"/>
    <property type="evidence" value="ECO:0007669"/>
    <property type="project" value="InterPro"/>
</dbReference>
<keyword evidence="6" id="KW-0029">Amino-acid transport</keyword>
<dbReference type="InterPro" id="IPR010065">
    <property type="entry name" value="AA_ABC_transptr_permease_3TM"/>
</dbReference>
<reference evidence="11 12" key="1">
    <citation type="submission" date="2020-02" db="EMBL/GenBank/DDBJ databases">
        <authorList>
            <person name="Sun Q."/>
        </authorList>
    </citation>
    <scope>NUCLEOTIDE SEQUENCE [LARGE SCALE GENOMIC DNA]</scope>
    <source>
        <strain evidence="11 12">CCBAU 03386</strain>
    </source>
</reference>
<keyword evidence="12" id="KW-1185">Reference proteome</keyword>
<evidence type="ECO:0000313" key="11">
    <source>
        <dbReference type="EMBL" id="NNU35613.1"/>
    </source>
</evidence>
<accession>A0A7Y3S237</accession>
<keyword evidence="7 9" id="KW-1133">Transmembrane helix</keyword>
<keyword evidence="3 9" id="KW-0813">Transport</keyword>
<evidence type="ECO:0000256" key="6">
    <source>
        <dbReference type="ARBA" id="ARBA00022970"/>
    </source>
</evidence>
<comment type="similarity">
    <text evidence="2">Belongs to the binding-protein-dependent transport system permease family. HisMQ subfamily.</text>
</comment>
<dbReference type="InterPro" id="IPR035906">
    <property type="entry name" value="MetI-like_sf"/>
</dbReference>
<feature type="domain" description="ABC transmembrane type-1" evidence="10">
    <location>
        <begin position="24"/>
        <end position="212"/>
    </location>
</feature>
<comment type="caution">
    <text evidence="11">The sequence shown here is derived from an EMBL/GenBank/DDBJ whole genome shotgun (WGS) entry which is preliminary data.</text>
</comment>
<dbReference type="NCBIfam" id="TIGR01726">
    <property type="entry name" value="HEQRo_perm_3TM"/>
    <property type="match status" value="1"/>
</dbReference>
<evidence type="ECO:0000256" key="8">
    <source>
        <dbReference type="ARBA" id="ARBA00023136"/>
    </source>
</evidence>
<dbReference type="InterPro" id="IPR000515">
    <property type="entry name" value="MetI-like"/>
</dbReference>
<gene>
    <name evidence="11" type="ORF">G9X64_03695</name>
</gene>
<keyword evidence="8 9" id="KW-0472">Membrane</keyword>
<dbReference type="Proteomes" id="UP000519972">
    <property type="component" value="Unassembled WGS sequence"/>
</dbReference>
<dbReference type="RefSeq" id="WP_171375947.1">
    <property type="nucleotide sequence ID" value="NZ_JABFCN010000003.1"/>
</dbReference>
<dbReference type="EMBL" id="JABFCN010000003">
    <property type="protein sequence ID" value="NNU35613.1"/>
    <property type="molecule type" value="Genomic_DNA"/>
</dbReference>
<dbReference type="AlphaFoldDB" id="A0A7Y3S237"/>
<evidence type="ECO:0000256" key="5">
    <source>
        <dbReference type="ARBA" id="ARBA00022692"/>
    </source>
</evidence>
<proteinExistence type="inferred from homology"/>
<dbReference type="PANTHER" id="PTHR30614">
    <property type="entry name" value="MEMBRANE COMPONENT OF AMINO ACID ABC TRANSPORTER"/>
    <property type="match status" value="1"/>
</dbReference>
<feature type="transmembrane region" description="Helical" evidence="9">
    <location>
        <begin position="32"/>
        <end position="52"/>
    </location>
</feature>
<organism evidence="11 12">
    <name type="scientific">Rhizobium sophorae</name>
    <dbReference type="NCBI Taxonomy" id="1535242"/>
    <lineage>
        <taxon>Bacteria</taxon>
        <taxon>Pseudomonadati</taxon>
        <taxon>Pseudomonadota</taxon>
        <taxon>Alphaproteobacteria</taxon>
        <taxon>Hyphomicrobiales</taxon>
        <taxon>Rhizobiaceae</taxon>
        <taxon>Rhizobium/Agrobacterium group</taxon>
        <taxon>Rhizobium</taxon>
    </lineage>
</organism>
<evidence type="ECO:0000313" key="12">
    <source>
        <dbReference type="Proteomes" id="UP000519972"/>
    </source>
</evidence>
<protein>
    <submittedName>
        <fullName evidence="11">Amino acid ABC transporter permease</fullName>
    </submittedName>
</protein>
<keyword evidence="5 9" id="KW-0812">Transmembrane</keyword>
<evidence type="ECO:0000256" key="7">
    <source>
        <dbReference type="ARBA" id="ARBA00022989"/>
    </source>
</evidence>
<feature type="transmembrane region" description="Helical" evidence="9">
    <location>
        <begin position="193"/>
        <end position="214"/>
    </location>
</feature>
<dbReference type="Gene3D" id="1.10.3720.10">
    <property type="entry name" value="MetI-like"/>
    <property type="match status" value="1"/>
</dbReference>
<evidence type="ECO:0000256" key="3">
    <source>
        <dbReference type="ARBA" id="ARBA00022448"/>
    </source>
</evidence>
<dbReference type="GO" id="GO:0006865">
    <property type="term" value="P:amino acid transport"/>
    <property type="evidence" value="ECO:0007669"/>
    <property type="project" value="UniProtKB-KW"/>
</dbReference>
<dbReference type="PANTHER" id="PTHR30614:SF0">
    <property type="entry name" value="L-CYSTINE TRANSPORT SYSTEM PERMEASE PROTEIN TCYL"/>
    <property type="match status" value="1"/>
</dbReference>
<dbReference type="InterPro" id="IPR043429">
    <property type="entry name" value="ArtM/GltK/GlnP/TcyL/YhdX-like"/>
</dbReference>